<organism evidence="2 3">
    <name type="scientific">Haematococcus lacustris</name>
    <name type="common">Green alga</name>
    <name type="synonym">Haematococcus pluvialis</name>
    <dbReference type="NCBI Taxonomy" id="44745"/>
    <lineage>
        <taxon>Eukaryota</taxon>
        <taxon>Viridiplantae</taxon>
        <taxon>Chlorophyta</taxon>
        <taxon>core chlorophytes</taxon>
        <taxon>Chlorophyceae</taxon>
        <taxon>CS clade</taxon>
        <taxon>Chlamydomonadales</taxon>
        <taxon>Haematococcaceae</taxon>
        <taxon>Haematococcus</taxon>
    </lineage>
</organism>
<accession>A0A699ZAV0</accession>
<protein>
    <submittedName>
        <fullName evidence="2">Uncharacterized protein</fullName>
    </submittedName>
</protein>
<dbReference type="EMBL" id="BLLF01000988">
    <property type="protein sequence ID" value="GFH16379.1"/>
    <property type="molecule type" value="Genomic_DNA"/>
</dbReference>
<keyword evidence="3" id="KW-1185">Reference proteome</keyword>
<evidence type="ECO:0000256" key="1">
    <source>
        <dbReference type="SAM" id="MobiDB-lite"/>
    </source>
</evidence>
<feature type="region of interest" description="Disordered" evidence="1">
    <location>
        <begin position="1"/>
        <end position="64"/>
    </location>
</feature>
<comment type="caution">
    <text evidence="2">The sequence shown here is derived from an EMBL/GenBank/DDBJ whole genome shotgun (WGS) entry which is preliminary data.</text>
</comment>
<gene>
    <name evidence="2" type="ORF">HaLaN_12785</name>
</gene>
<dbReference type="Proteomes" id="UP000485058">
    <property type="component" value="Unassembled WGS sequence"/>
</dbReference>
<feature type="compositionally biased region" description="Pro residues" evidence="1">
    <location>
        <begin position="20"/>
        <end position="29"/>
    </location>
</feature>
<reference evidence="2 3" key="1">
    <citation type="submission" date="2020-02" db="EMBL/GenBank/DDBJ databases">
        <title>Draft genome sequence of Haematococcus lacustris strain NIES-144.</title>
        <authorList>
            <person name="Morimoto D."/>
            <person name="Nakagawa S."/>
            <person name="Yoshida T."/>
            <person name="Sawayama S."/>
        </authorList>
    </citation>
    <scope>NUCLEOTIDE SEQUENCE [LARGE SCALE GENOMIC DNA]</scope>
    <source>
        <strain evidence="2 3">NIES-144</strain>
    </source>
</reference>
<feature type="compositionally biased region" description="Low complexity" evidence="1">
    <location>
        <begin position="30"/>
        <end position="47"/>
    </location>
</feature>
<sequence>MTLMVAPAPEFQRHPRKPGPRPPKPPPSISPAEARATSASTARVGRTPTLSIPPRATLGMSPPA</sequence>
<name>A0A699ZAV0_HAELA</name>
<dbReference type="AlphaFoldDB" id="A0A699ZAV0"/>
<evidence type="ECO:0000313" key="2">
    <source>
        <dbReference type="EMBL" id="GFH16379.1"/>
    </source>
</evidence>
<evidence type="ECO:0000313" key="3">
    <source>
        <dbReference type="Proteomes" id="UP000485058"/>
    </source>
</evidence>
<proteinExistence type="predicted"/>